<dbReference type="RefSeq" id="WP_137253536.1">
    <property type="nucleotide sequence ID" value="NZ_JBHSPQ010000001.1"/>
</dbReference>
<dbReference type="AlphaFoldDB" id="A0A4U3M616"/>
<dbReference type="PANTHER" id="PTHR33508">
    <property type="entry name" value="UPF0056 MEMBRANE PROTEIN YHCE"/>
    <property type="match status" value="1"/>
</dbReference>
<evidence type="ECO:0000256" key="5">
    <source>
        <dbReference type="ARBA" id="ARBA00022989"/>
    </source>
</evidence>
<dbReference type="Pfam" id="PF01914">
    <property type="entry name" value="MarC"/>
    <property type="match status" value="1"/>
</dbReference>
<comment type="caution">
    <text evidence="8">The sequence shown here is derived from an EMBL/GenBank/DDBJ whole genome shotgun (WGS) entry which is preliminary data.</text>
</comment>
<protein>
    <recommendedName>
        <fullName evidence="7">UPF0056 membrane protein</fullName>
    </recommendedName>
</protein>
<comment type="caution">
    <text evidence="7">Lacks conserved residue(s) required for the propagation of feature annotation.</text>
</comment>
<evidence type="ECO:0000313" key="9">
    <source>
        <dbReference type="Proteomes" id="UP000305836"/>
    </source>
</evidence>
<name>A0A4U3M616_9ACTN</name>
<evidence type="ECO:0000256" key="4">
    <source>
        <dbReference type="ARBA" id="ARBA00022692"/>
    </source>
</evidence>
<evidence type="ECO:0000256" key="1">
    <source>
        <dbReference type="ARBA" id="ARBA00004651"/>
    </source>
</evidence>
<feature type="transmembrane region" description="Helical" evidence="7">
    <location>
        <begin position="113"/>
        <end position="133"/>
    </location>
</feature>
<dbReference type="InterPro" id="IPR002771">
    <property type="entry name" value="Multi_antbiot-R_MarC"/>
</dbReference>
<evidence type="ECO:0000256" key="3">
    <source>
        <dbReference type="ARBA" id="ARBA00022475"/>
    </source>
</evidence>
<evidence type="ECO:0000313" key="8">
    <source>
        <dbReference type="EMBL" id="TKK82847.1"/>
    </source>
</evidence>
<keyword evidence="9" id="KW-1185">Reference proteome</keyword>
<feature type="transmembrane region" description="Helical" evidence="7">
    <location>
        <begin position="182"/>
        <end position="202"/>
    </location>
</feature>
<comment type="similarity">
    <text evidence="2 7">Belongs to the UPF0056 (MarC) family.</text>
</comment>
<accession>A0A4U3M616</accession>
<proteinExistence type="inferred from homology"/>
<evidence type="ECO:0000256" key="2">
    <source>
        <dbReference type="ARBA" id="ARBA00009784"/>
    </source>
</evidence>
<dbReference type="OrthoDB" id="21094at2"/>
<feature type="transmembrane region" description="Helical" evidence="7">
    <location>
        <begin position="47"/>
        <end position="65"/>
    </location>
</feature>
<sequence>MEPVHVAVSALAALLPITNPIGALATFAGMTDGVDRAAMRRQAVMTGVYVLGILAVFALLGTLVLEGLGIGLPALQIAGGLVVAHSGFGMIASRQTLTDDEKTHGVAKPDVSFSPMALPLIAGPGAIGVVIALTARHPGILNRVSVIIAAAVLAGLVAVLLRFGTPLVDKLGPTGLGALSRIIGFLTLAIGVELVTHGVLAVK</sequence>
<keyword evidence="4 7" id="KW-0812">Transmembrane</keyword>
<comment type="subcellular location">
    <subcellularLocation>
        <location evidence="1 7">Cell membrane</location>
        <topology evidence="1 7">Multi-pass membrane protein</topology>
    </subcellularLocation>
</comment>
<feature type="transmembrane region" description="Helical" evidence="7">
    <location>
        <begin position="140"/>
        <end position="162"/>
    </location>
</feature>
<dbReference type="Proteomes" id="UP000305836">
    <property type="component" value="Unassembled WGS sequence"/>
</dbReference>
<feature type="transmembrane region" description="Helical" evidence="7">
    <location>
        <begin position="72"/>
        <end position="93"/>
    </location>
</feature>
<dbReference type="PANTHER" id="PTHR33508:SF1">
    <property type="entry name" value="UPF0056 MEMBRANE PROTEIN YHCE"/>
    <property type="match status" value="1"/>
</dbReference>
<dbReference type="GO" id="GO:0005886">
    <property type="term" value="C:plasma membrane"/>
    <property type="evidence" value="ECO:0007669"/>
    <property type="project" value="UniProtKB-SubCell"/>
</dbReference>
<organism evidence="8 9">
    <name type="scientific">Kribbella jiaozuonensis</name>
    <dbReference type="NCBI Taxonomy" id="2575441"/>
    <lineage>
        <taxon>Bacteria</taxon>
        <taxon>Bacillati</taxon>
        <taxon>Actinomycetota</taxon>
        <taxon>Actinomycetes</taxon>
        <taxon>Propionibacteriales</taxon>
        <taxon>Kribbellaceae</taxon>
        <taxon>Kribbella</taxon>
    </lineage>
</organism>
<evidence type="ECO:0000256" key="6">
    <source>
        <dbReference type="ARBA" id="ARBA00023136"/>
    </source>
</evidence>
<evidence type="ECO:0000256" key="7">
    <source>
        <dbReference type="RuleBase" id="RU362048"/>
    </source>
</evidence>
<dbReference type="EMBL" id="SZPZ01000001">
    <property type="protein sequence ID" value="TKK82847.1"/>
    <property type="molecule type" value="Genomic_DNA"/>
</dbReference>
<dbReference type="NCBIfam" id="TIGR00427">
    <property type="entry name" value="NAAT family transporter"/>
    <property type="match status" value="1"/>
</dbReference>
<keyword evidence="5 7" id="KW-1133">Transmembrane helix</keyword>
<reference evidence="8 9" key="1">
    <citation type="submission" date="2019-04" db="EMBL/GenBank/DDBJ databases">
        <title>Kribbella sp. NEAU-THZ 27 nov., a novel actinomycete isolated from soil.</title>
        <authorList>
            <person name="Duan L."/>
        </authorList>
    </citation>
    <scope>NUCLEOTIDE SEQUENCE [LARGE SCALE GENOMIC DNA]</scope>
    <source>
        <strain evidence="9">NEAU-THZ27</strain>
    </source>
</reference>
<keyword evidence="3" id="KW-1003">Cell membrane</keyword>
<gene>
    <name evidence="8" type="ORF">FDA38_08855</name>
</gene>
<keyword evidence="6 7" id="KW-0472">Membrane</keyword>